<evidence type="ECO:0000313" key="1">
    <source>
        <dbReference type="EMBL" id="CAI2385660.1"/>
    </source>
</evidence>
<evidence type="ECO:0000313" key="2">
    <source>
        <dbReference type="Proteomes" id="UP001295684"/>
    </source>
</evidence>
<protein>
    <submittedName>
        <fullName evidence="1">Uncharacterized protein</fullName>
    </submittedName>
</protein>
<proteinExistence type="predicted"/>
<comment type="caution">
    <text evidence="1">The sequence shown here is derived from an EMBL/GenBank/DDBJ whole genome shotgun (WGS) entry which is preliminary data.</text>
</comment>
<dbReference type="EMBL" id="CAMPGE010028102">
    <property type="protein sequence ID" value="CAI2385660.1"/>
    <property type="molecule type" value="Genomic_DNA"/>
</dbReference>
<accession>A0AAD1Y774</accession>
<gene>
    <name evidence="1" type="ORF">ECRASSUSDP1_LOCUS27240</name>
</gene>
<keyword evidence="2" id="KW-1185">Reference proteome</keyword>
<organism evidence="1 2">
    <name type="scientific">Euplotes crassus</name>
    <dbReference type="NCBI Taxonomy" id="5936"/>
    <lineage>
        <taxon>Eukaryota</taxon>
        <taxon>Sar</taxon>
        <taxon>Alveolata</taxon>
        <taxon>Ciliophora</taxon>
        <taxon>Intramacronucleata</taxon>
        <taxon>Spirotrichea</taxon>
        <taxon>Hypotrichia</taxon>
        <taxon>Euplotida</taxon>
        <taxon>Euplotidae</taxon>
        <taxon>Moneuplotes</taxon>
    </lineage>
</organism>
<reference evidence="1" key="1">
    <citation type="submission" date="2023-07" db="EMBL/GenBank/DDBJ databases">
        <authorList>
            <consortium name="AG Swart"/>
            <person name="Singh M."/>
            <person name="Singh A."/>
            <person name="Seah K."/>
            <person name="Emmerich C."/>
        </authorList>
    </citation>
    <scope>NUCLEOTIDE SEQUENCE</scope>
    <source>
        <strain evidence="1">DP1</strain>
    </source>
</reference>
<name>A0AAD1Y774_EUPCR</name>
<sequence>MQGISSGETFEKLIYSYSAMQVCRSERDNFVVCRATPHGREGDPTHCENEVNSLMTCYSSMVQKSQKECNKTYKSAFDCLKRHEDESGDSHACAGNLSEFAKCI</sequence>
<dbReference type="AlphaFoldDB" id="A0AAD1Y774"/>
<dbReference type="Proteomes" id="UP001295684">
    <property type="component" value="Unassembled WGS sequence"/>
</dbReference>